<sequence>MTISRKPKPSETGASGVDIDALIHKGGSVAGEGATPGRQKLMPVMLRLPPAMLEKVDAAVQARVVPTPRTTWIMEAIAEKLERESE</sequence>
<dbReference type="AlphaFoldDB" id="A0A380TEE6"/>
<evidence type="ECO:0000313" key="1">
    <source>
        <dbReference type="EMBL" id="SUS06666.1"/>
    </source>
</evidence>
<protein>
    <submittedName>
        <fullName evidence="1">Uncharacterized protein</fullName>
    </submittedName>
</protein>
<gene>
    <name evidence="1" type="ORF">DF3PB_310007</name>
</gene>
<organism evidence="1">
    <name type="scientific">metagenome</name>
    <dbReference type="NCBI Taxonomy" id="256318"/>
    <lineage>
        <taxon>unclassified sequences</taxon>
        <taxon>metagenomes</taxon>
    </lineage>
</organism>
<proteinExistence type="predicted"/>
<reference evidence="1" key="1">
    <citation type="submission" date="2018-07" db="EMBL/GenBank/DDBJ databases">
        <authorList>
            <person name="Quirk P.G."/>
            <person name="Krulwich T.A."/>
        </authorList>
    </citation>
    <scope>NUCLEOTIDE SEQUENCE</scope>
</reference>
<name>A0A380TEE6_9ZZZZ</name>
<accession>A0A380TEE6</accession>
<dbReference type="EMBL" id="UIDG01000235">
    <property type="protein sequence ID" value="SUS06666.1"/>
    <property type="molecule type" value="Genomic_DNA"/>
</dbReference>